<dbReference type="Pfam" id="PF02322">
    <property type="entry name" value="Cyt_bd_oxida_II"/>
    <property type="match status" value="1"/>
</dbReference>
<dbReference type="GO" id="GO:0070069">
    <property type="term" value="C:cytochrome complex"/>
    <property type="evidence" value="ECO:0007669"/>
    <property type="project" value="TreeGrafter"/>
</dbReference>
<dbReference type="GeneID" id="97671808"/>
<dbReference type="NCBIfam" id="TIGR00203">
    <property type="entry name" value="cydB"/>
    <property type="match status" value="1"/>
</dbReference>
<dbReference type="RefSeq" id="WP_055118421.1">
    <property type="nucleotide sequence ID" value="NZ_CXWA01000008.1"/>
</dbReference>
<dbReference type="PANTHER" id="PTHR43141:SF5">
    <property type="entry name" value="CYTOCHROME BD-I UBIQUINOL OXIDASE SUBUNIT 2"/>
    <property type="match status" value="1"/>
</dbReference>
<feature type="transmembrane region" description="Helical" evidence="12">
    <location>
        <begin position="83"/>
        <end position="105"/>
    </location>
</feature>
<evidence type="ECO:0000256" key="11">
    <source>
        <dbReference type="ARBA" id="ARBA00023136"/>
    </source>
</evidence>
<dbReference type="EC" id="1.10.3.-" evidence="13"/>
<evidence type="ECO:0000256" key="4">
    <source>
        <dbReference type="ARBA" id="ARBA00022475"/>
    </source>
</evidence>
<keyword evidence="3" id="KW-0813">Transport</keyword>
<keyword evidence="10" id="KW-0408">Iron</keyword>
<evidence type="ECO:0000256" key="1">
    <source>
        <dbReference type="ARBA" id="ARBA00004651"/>
    </source>
</evidence>
<keyword evidence="5" id="KW-0349">Heme</keyword>
<dbReference type="GO" id="GO:0046872">
    <property type="term" value="F:metal ion binding"/>
    <property type="evidence" value="ECO:0007669"/>
    <property type="project" value="UniProtKB-KW"/>
</dbReference>
<dbReference type="PANTHER" id="PTHR43141">
    <property type="entry name" value="CYTOCHROME BD2 SUBUNIT II"/>
    <property type="match status" value="1"/>
</dbReference>
<feature type="transmembrane region" description="Helical" evidence="12">
    <location>
        <begin position="14"/>
        <end position="41"/>
    </location>
</feature>
<keyword evidence="8" id="KW-0249">Electron transport</keyword>
<protein>
    <submittedName>
        <fullName evidence="13">Cytochrome d ubiquinol oxidase subunit 2</fullName>
        <ecNumber evidence="13">1.10.3.-</ecNumber>
    </submittedName>
</protein>
<gene>
    <name evidence="13" type="primary">cydB</name>
    <name evidence="13" type="ORF">LA5096_04519</name>
</gene>
<dbReference type="EMBL" id="CXWC01000012">
    <property type="protein sequence ID" value="CTQ75751.1"/>
    <property type="molecule type" value="Genomic_DNA"/>
</dbReference>
<dbReference type="InterPro" id="IPR003317">
    <property type="entry name" value="Cyt-d_oxidase_su2"/>
</dbReference>
<feature type="transmembrane region" description="Helical" evidence="12">
    <location>
        <begin position="173"/>
        <end position="195"/>
    </location>
</feature>
<keyword evidence="11 12" id="KW-0472">Membrane</keyword>
<evidence type="ECO:0000313" key="13">
    <source>
        <dbReference type="EMBL" id="CTQ75751.1"/>
    </source>
</evidence>
<keyword evidence="9 12" id="KW-1133">Transmembrane helix</keyword>
<evidence type="ECO:0000256" key="2">
    <source>
        <dbReference type="ARBA" id="ARBA00007543"/>
    </source>
</evidence>
<dbReference type="GO" id="GO:0009055">
    <property type="term" value="F:electron transfer activity"/>
    <property type="evidence" value="ECO:0007669"/>
    <property type="project" value="TreeGrafter"/>
</dbReference>
<evidence type="ECO:0000256" key="3">
    <source>
        <dbReference type="ARBA" id="ARBA00022448"/>
    </source>
</evidence>
<evidence type="ECO:0000256" key="6">
    <source>
        <dbReference type="ARBA" id="ARBA00022692"/>
    </source>
</evidence>
<proteinExistence type="inferred from homology"/>
<evidence type="ECO:0000256" key="9">
    <source>
        <dbReference type="ARBA" id="ARBA00022989"/>
    </source>
</evidence>
<accession>A0A0M6ZFM9</accession>
<name>A0A0M6ZFM9_9HYPH</name>
<keyword evidence="4" id="KW-1003">Cell membrane</keyword>
<dbReference type="GO" id="GO:0016682">
    <property type="term" value="F:oxidoreductase activity, acting on diphenols and related substances as donors, oxygen as acceptor"/>
    <property type="evidence" value="ECO:0007669"/>
    <property type="project" value="TreeGrafter"/>
</dbReference>
<dbReference type="GO" id="GO:0019646">
    <property type="term" value="P:aerobic electron transport chain"/>
    <property type="evidence" value="ECO:0007669"/>
    <property type="project" value="TreeGrafter"/>
</dbReference>
<keyword evidence="14" id="KW-1185">Reference proteome</keyword>
<feature type="transmembrane region" description="Helical" evidence="12">
    <location>
        <begin position="126"/>
        <end position="153"/>
    </location>
</feature>
<organism evidence="13 14">
    <name type="scientific">Roseibium album</name>
    <dbReference type="NCBI Taxonomy" id="311410"/>
    <lineage>
        <taxon>Bacteria</taxon>
        <taxon>Pseudomonadati</taxon>
        <taxon>Pseudomonadota</taxon>
        <taxon>Alphaproteobacteria</taxon>
        <taxon>Hyphomicrobiales</taxon>
        <taxon>Stappiaceae</taxon>
        <taxon>Roseibium</taxon>
    </lineage>
</organism>
<feature type="transmembrane region" description="Helical" evidence="12">
    <location>
        <begin position="207"/>
        <end position="228"/>
    </location>
</feature>
<keyword evidence="7" id="KW-0479">Metal-binding</keyword>
<comment type="subcellular location">
    <subcellularLocation>
        <location evidence="1">Cell membrane</location>
        <topology evidence="1">Multi-pass membrane protein</topology>
    </subcellularLocation>
</comment>
<comment type="similarity">
    <text evidence="2">Belongs to the cytochrome ubiquinol oxidase subunit 2 family.</text>
</comment>
<feature type="transmembrane region" description="Helical" evidence="12">
    <location>
        <begin position="53"/>
        <end position="77"/>
    </location>
</feature>
<dbReference type="GO" id="GO:0005886">
    <property type="term" value="C:plasma membrane"/>
    <property type="evidence" value="ECO:0007669"/>
    <property type="project" value="UniProtKB-SubCell"/>
</dbReference>
<dbReference type="STRING" id="311410.LA5095_04184"/>
<evidence type="ECO:0000256" key="10">
    <source>
        <dbReference type="ARBA" id="ARBA00023004"/>
    </source>
</evidence>
<dbReference type="Proteomes" id="UP000049983">
    <property type="component" value="Unassembled WGS sequence"/>
</dbReference>
<evidence type="ECO:0000256" key="7">
    <source>
        <dbReference type="ARBA" id="ARBA00022723"/>
    </source>
</evidence>
<feature type="transmembrane region" description="Helical" evidence="12">
    <location>
        <begin position="342"/>
        <end position="365"/>
    </location>
</feature>
<sequence length="385" mass="42803">MILYELIDYSTLKVIWWVLLGVLLIAFAVTDGFDMGVGALLPFIAETDIERRVVINTIGATWEGNQVWFILGGGAIFAAWPPLYAISFSGFYLAMFVVLAAMILRPVAFKYRSKKPDPSWRSSWDWALFIGSFVPALVFGVAVGNVMLGVPYSLDNDLRMTYEGSFFGLFSPFPLLCGLLSVSMLVMHGAVWLVMRASGEIARRARRYGTMAALFAIILFALGGYLVASGYVDGFRITSEVDPNMQANPLAKQAVIEDGAWMTNYATYPWLWLVPGLGFLGLIGTLVLLQTRLEMLIFVFSKWAIVGIIATVGISMFPFILPSSVQPEASLTVWDASSTHRTLFNMLVATLIFLPIILVYTAWVYKVLWGKVDEETIERDNHTAY</sequence>
<evidence type="ECO:0000313" key="14">
    <source>
        <dbReference type="Proteomes" id="UP000049983"/>
    </source>
</evidence>
<reference evidence="14" key="1">
    <citation type="submission" date="2015-07" db="EMBL/GenBank/DDBJ databases">
        <authorList>
            <person name="Rodrigo-Torres Lidia"/>
            <person name="Arahal R.David."/>
        </authorList>
    </citation>
    <scope>NUCLEOTIDE SEQUENCE [LARGE SCALE GENOMIC DNA]</scope>
    <source>
        <strain evidence="14">CECT 5096</strain>
    </source>
</reference>
<evidence type="ECO:0000256" key="12">
    <source>
        <dbReference type="SAM" id="Phobius"/>
    </source>
</evidence>
<evidence type="ECO:0000256" key="8">
    <source>
        <dbReference type="ARBA" id="ARBA00022982"/>
    </source>
</evidence>
<keyword evidence="6 12" id="KW-0812">Transmembrane</keyword>
<feature type="transmembrane region" description="Helical" evidence="12">
    <location>
        <begin position="270"/>
        <end position="289"/>
    </location>
</feature>
<evidence type="ECO:0000256" key="5">
    <source>
        <dbReference type="ARBA" id="ARBA00022617"/>
    </source>
</evidence>
<keyword evidence="13" id="KW-0560">Oxidoreductase</keyword>
<dbReference type="AlphaFoldDB" id="A0A0M6ZFM9"/>
<feature type="transmembrane region" description="Helical" evidence="12">
    <location>
        <begin position="296"/>
        <end position="322"/>
    </location>
</feature>
<dbReference type="OrthoDB" id="9776710at2"/>
<dbReference type="PIRSF" id="PIRSF000267">
    <property type="entry name" value="Cyt_oxidse_sub2"/>
    <property type="match status" value="1"/>
</dbReference>